<sequence length="115" mass="12387">MTADDQSEPTAFLDANVLAKPFTRTLVGASAALSGYRIASSQYVEAEAQKHLGARAAPLVHDLHDVAPDAVAADYPELLYRGDRCVRCLRPLDDATGLRLGLHLACRAITKRGEK</sequence>
<dbReference type="OrthoDB" id="5054464at2"/>
<dbReference type="KEGG" id="xce:Xcel_1607"/>
<dbReference type="AlphaFoldDB" id="D1BSE0"/>
<evidence type="ECO:0000313" key="2">
    <source>
        <dbReference type="Proteomes" id="UP000002255"/>
    </source>
</evidence>
<organism evidence="1 2">
    <name type="scientific">Xylanimonas cellulosilytica (strain DSM 15894 / JCM 12276 / CECT 5975 / KCTC 9989 / LMG 20990 / NBRC 107835 / XIL07)</name>
    <dbReference type="NCBI Taxonomy" id="446471"/>
    <lineage>
        <taxon>Bacteria</taxon>
        <taxon>Bacillati</taxon>
        <taxon>Actinomycetota</taxon>
        <taxon>Actinomycetes</taxon>
        <taxon>Micrococcales</taxon>
        <taxon>Promicromonosporaceae</taxon>
        <taxon>Xylanimonas</taxon>
    </lineage>
</organism>
<dbReference type="EMBL" id="CP001821">
    <property type="protein sequence ID" value="ACZ30632.1"/>
    <property type="molecule type" value="Genomic_DNA"/>
</dbReference>
<dbReference type="RefSeq" id="WP_012878374.1">
    <property type="nucleotide sequence ID" value="NC_013530.1"/>
</dbReference>
<reference evidence="2" key="1">
    <citation type="submission" date="2009-11" db="EMBL/GenBank/DDBJ databases">
        <title>The complete chromosome of Xylanimonas cellulosilytica DSM 15894.</title>
        <authorList>
            <consortium name="US DOE Joint Genome Institute (JGI-PGF)"/>
            <person name="Lucas S."/>
            <person name="Copeland A."/>
            <person name="Lapidus A."/>
            <person name="Glavina del Rio T."/>
            <person name="Dalin E."/>
            <person name="Tice H."/>
            <person name="Bruce D."/>
            <person name="Goodwin L."/>
            <person name="Pitluck S."/>
            <person name="Kyrpides N."/>
            <person name="Mavromatis K."/>
            <person name="Ivanova N."/>
            <person name="Mikhailova N."/>
            <person name="Foster B."/>
            <person name="Clum A."/>
            <person name="Brettin T."/>
            <person name="Detter J.C."/>
            <person name="Han C."/>
            <person name="Larimer F."/>
            <person name="Land M."/>
            <person name="Hauser L."/>
            <person name="Markowitz V."/>
            <person name="Cheng J.F."/>
            <person name="Hugenholtz P."/>
            <person name="Woyke T."/>
            <person name="Wu D."/>
            <person name="Gehrich-Schroeter G."/>
            <person name="Schneider S."/>
            <person name="Pukall S.R."/>
            <person name="Klenk H.P."/>
            <person name="Eisen J.A."/>
        </authorList>
    </citation>
    <scope>NUCLEOTIDE SEQUENCE [LARGE SCALE GENOMIC DNA]</scope>
    <source>
        <strain evidence="2">DSM 15894 / CECT 5975 / LMG 20990 / XIL07</strain>
    </source>
</reference>
<evidence type="ECO:0008006" key="3">
    <source>
        <dbReference type="Google" id="ProtNLM"/>
    </source>
</evidence>
<keyword evidence="2" id="KW-1185">Reference proteome</keyword>
<protein>
    <recommendedName>
        <fullName evidence="3">PIN domain-containing protein</fullName>
    </recommendedName>
</protein>
<dbReference type="HOGENOM" id="CLU_2108087_0_0_11"/>
<reference evidence="1 2" key="2">
    <citation type="journal article" date="2010" name="Stand. Genomic Sci.">
        <title>Complete genome sequence of Xylanimonas cellulosilytica type strain (XIL07).</title>
        <authorList>
            <person name="Foster B."/>
            <person name="Pukall R."/>
            <person name="Abt B."/>
            <person name="Nolan M."/>
            <person name="Glavina Del Rio T."/>
            <person name="Chen F."/>
            <person name="Lucas S."/>
            <person name="Tice H."/>
            <person name="Pitluck S."/>
            <person name="Cheng J.-F."/>
            <person name="Chertkov O."/>
            <person name="Brettin T."/>
            <person name="Han C."/>
            <person name="Detter J.C."/>
            <person name="Bruce D."/>
            <person name="Goodwin L."/>
            <person name="Ivanova N."/>
            <person name="Mavromatis K."/>
            <person name="Pati A."/>
            <person name="Mikhailova N."/>
            <person name="Chen A."/>
            <person name="Palaniappan K."/>
            <person name="Land M."/>
            <person name="Hauser L."/>
            <person name="Chang Y.-J."/>
            <person name="Jeffries C.D."/>
            <person name="Chain P."/>
            <person name="Rohde M."/>
            <person name="Goeker M."/>
            <person name="Bristow J."/>
            <person name="Eisen J.A."/>
            <person name="Markowitz V."/>
            <person name="Hugenholtz P."/>
            <person name="Kyrpides N.C."/>
            <person name="Klenk H.-P."/>
            <person name="Lapidus A."/>
        </authorList>
    </citation>
    <scope>NUCLEOTIDE SEQUENCE [LARGE SCALE GENOMIC DNA]</scope>
    <source>
        <strain evidence="2">DSM 15894 / CECT 5975 / LMG 20990 / XIL07</strain>
    </source>
</reference>
<gene>
    <name evidence="1" type="ordered locus">Xcel_1607</name>
</gene>
<evidence type="ECO:0000313" key="1">
    <source>
        <dbReference type="EMBL" id="ACZ30632.1"/>
    </source>
</evidence>
<name>D1BSE0_XYLCX</name>
<accession>D1BSE0</accession>
<dbReference type="STRING" id="446471.Xcel_1607"/>
<dbReference type="Proteomes" id="UP000002255">
    <property type="component" value="Chromosome"/>
</dbReference>
<proteinExistence type="predicted"/>